<proteinExistence type="inferred from homology"/>
<evidence type="ECO:0000256" key="6">
    <source>
        <dbReference type="SAM" id="MobiDB-lite"/>
    </source>
</evidence>
<evidence type="ECO:0000313" key="9">
    <source>
        <dbReference type="RefSeq" id="XP_022239208.1"/>
    </source>
</evidence>
<accession>A0ABM1S6F3</accession>
<evidence type="ECO:0000256" key="5">
    <source>
        <dbReference type="ARBA" id="ARBA00023242"/>
    </source>
</evidence>
<feature type="domain" description="CENP-T/Histone H4 histone fold" evidence="7">
    <location>
        <begin position="131"/>
        <end position="224"/>
    </location>
</feature>
<evidence type="ECO:0000256" key="1">
    <source>
        <dbReference type="ARBA" id="ARBA00004123"/>
    </source>
</evidence>
<reference evidence="9 10" key="1">
    <citation type="submission" date="2025-05" db="UniProtKB">
        <authorList>
            <consortium name="RefSeq"/>
        </authorList>
    </citation>
    <scope>IDENTIFICATION</scope>
    <source>
        <tissue evidence="9 10">Muscle</tissue>
    </source>
</reference>
<evidence type="ECO:0000256" key="2">
    <source>
        <dbReference type="ARBA" id="ARBA00004286"/>
    </source>
</evidence>
<organism evidence="8 9">
    <name type="scientific">Limulus polyphemus</name>
    <name type="common">Atlantic horseshoe crab</name>
    <dbReference type="NCBI Taxonomy" id="6850"/>
    <lineage>
        <taxon>Eukaryota</taxon>
        <taxon>Metazoa</taxon>
        <taxon>Ecdysozoa</taxon>
        <taxon>Arthropoda</taxon>
        <taxon>Chelicerata</taxon>
        <taxon>Merostomata</taxon>
        <taxon>Xiphosura</taxon>
        <taxon>Limulidae</taxon>
        <taxon>Limulus</taxon>
    </lineage>
</organism>
<dbReference type="RefSeq" id="XP_022239208.1">
    <property type="nucleotide sequence ID" value="XM_022383500.1"/>
</dbReference>
<evidence type="ECO:0000259" key="7">
    <source>
        <dbReference type="Pfam" id="PF15511"/>
    </source>
</evidence>
<keyword evidence="8" id="KW-1185">Reference proteome</keyword>
<evidence type="ECO:0000313" key="10">
    <source>
        <dbReference type="RefSeq" id="XP_022239215.1"/>
    </source>
</evidence>
<dbReference type="PANTHER" id="PTHR46904:SF1">
    <property type="entry name" value="CENTROMERE PROTEIN T"/>
    <property type="match status" value="1"/>
</dbReference>
<comment type="subcellular location">
    <subcellularLocation>
        <location evidence="2">Chromosome</location>
    </subcellularLocation>
    <subcellularLocation>
        <location evidence="1">Nucleus</location>
    </subcellularLocation>
</comment>
<dbReference type="InterPro" id="IPR028255">
    <property type="entry name" value="CENP-T"/>
</dbReference>
<dbReference type="InterPro" id="IPR035425">
    <property type="entry name" value="CENP-T/H4_C"/>
</dbReference>
<dbReference type="Pfam" id="PF15511">
    <property type="entry name" value="CENP-T_C"/>
    <property type="match status" value="1"/>
</dbReference>
<dbReference type="CDD" id="cd22920">
    <property type="entry name" value="HFD_CENP-T"/>
    <property type="match status" value="1"/>
</dbReference>
<dbReference type="Proteomes" id="UP000694941">
    <property type="component" value="Unplaced"/>
</dbReference>
<dbReference type="PANTHER" id="PTHR46904">
    <property type="entry name" value="CENTROMERE PROTEIN T"/>
    <property type="match status" value="1"/>
</dbReference>
<keyword evidence="5" id="KW-0539">Nucleus</keyword>
<comment type="similarity">
    <text evidence="3">Belongs to the CENP-T/CNN1 family.</text>
</comment>
<dbReference type="SUPFAM" id="SSF47113">
    <property type="entry name" value="Histone-fold"/>
    <property type="match status" value="1"/>
</dbReference>
<protein>
    <submittedName>
        <fullName evidence="9 10">Centromere protein T-like</fullName>
    </submittedName>
</protein>
<evidence type="ECO:0000256" key="3">
    <source>
        <dbReference type="ARBA" id="ARBA00010137"/>
    </source>
</evidence>
<name>A0ABM1S6F3_LIMPO</name>
<dbReference type="InterPro" id="IPR009072">
    <property type="entry name" value="Histone-fold"/>
</dbReference>
<gene>
    <name evidence="9 10" type="primary">LOC111085345</name>
</gene>
<evidence type="ECO:0000313" key="8">
    <source>
        <dbReference type="Proteomes" id="UP000694941"/>
    </source>
</evidence>
<dbReference type="GeneID" id="111085345"/>
<sequence length="232" mass="26999">MHPEETDLIMAHQEHPPAVSVRSQSQPSLKEVFPENYPDVQDEHSGDSRSTLEYIEDQSQSFEDPDSEHEQLILEKSRPYITPTLRTPQSLYQERKQVQSKKQLSGPVHHQQVKSKLTTRVNKRKRNKNRLPSNLTRGLFEQFCGLKVTREALELVELCCDQFFKNLSSDLMTFADHAGRKTVQVTDIELLFHRQRLVTDQQSLYALVEKYLPLEYREKIVPMATVKNNVKP</sequence>
<dbReference type="RefSeq" id="XP_022239215.1">
    <property type="nucleotide sequence ID" value="XM_022383507.1"/>
</dbReference>
<evidence type="ECO:0000256" key="4">
    <source>
        <dbReference type="ARBA" id="ARBA00022454"/>
    </source>
</evidence>
<feature type="region of interest" description="Disordered" evidence="6">
    <location>
        <begin position="95"/>
        <end position="117"/>
    </location>
</feature>
<feature type="region of interest" description="Disordered" evidence="6">
    <location>
        <begin position="1"/>
        <end position="68"/>
    </location>
</feature>
<keyword evidence="4" id="KW-0158">Chromosome</keyword>
<dbReference type="Gene3D" id="1.10.20.10">
    <property type="entry name" value="Histone, subunit A"/>
    <property type="match status" value="1"/>
</dbReference>